<protein>
    <submittedName>
        <fullName evidence="1">Dimethylamine methyltransferase mtbB3</fullName>
        <ecNumber evidence="1">2.1.1.-</ecNumber>
    </submittedName>
</protein>
<name>A0A1W1HAS7_9BACT</name>
<sequence length="106" mass="11509">MGMSIAHIMASCMGGIRTAGDLVAWMQMTRKMKINDAKAYVAGKLGIDVFDLTDEEVMRDIRKDLGIGTVTSIAGSPKGIRAKIKIAELLGIKIRSVELFKKQIGI</sequence>
<dbReference type="EC" id="2.1.1.-" evidence="1"/>
<dbReference type="OrthoDB" id="2083049at2"/>
<keyword evidence="1" id="KW-0489">Methyltransferase</keyword>
<keyword evidence="2" id="KW-1185">Reference proteome</keyword>
<dbReference type="GO" id="GO:0008168">
    <property type="term" value="F:methyltransferase activity"/>
    <property type="evidence" value="ECO:0007669"/>
    <property type="project" value="UniProtKB-KW"/>
</dbReference>
<reference evidence="1 2" key="1">
    <citation type="submission" date="2017-03" db="EMBL/GenBank/DDBJ databases">
        <authorList>
            <person name="Afonso C.L."/>
            <person name="Miller P.J."/>
            <person name="Scott M.A."/>
            <person name="Spackman E."/>
            <person name="Goraichik I."/>
            <person name="Dimitrov K.M."/>
            <person name="Suarez D.L."/>
            <person name="Swayne D.E."/>
        </authorList>
    </citation>
    <scope>NUCLEOTIDE SEQUENCE [LARGE SCALE GENOMIC DNA]</scope>
    <source>
        <strain evidence="1">PRJEB14757</strain>
    </source>
</reference>
<proteinExistence type="predicted"/>
<gene>
    <name evidence="1" type="ORF">MTBBW1_1890002</name>
</gene>
<evidence type="ECO:0000313" key="2">
    <source>
        <dbReference type="Proteomes" id="UP000191931"/>
    </source>
</evidence>
<dbReference type="GO" id="GO:0015948">
    <property type="term" value="P:methanogenesis"/>
    <property type="evidence" value="ECO:0007669"/>
    <property type="project" value="InterPro"/>
</dbReference>
<keyword evidence="1" id="KW-0808">Transferase</keyword>
<dbReference type="AlphaFoldDB" id="A0A1W1HAS7"/>
<organism evidence="1 2">
    <name type="scientific">Desulfamplus magnetovallimortis</name>
    <dbReference type="NCBI Taxonomy" id="1246637"/>
    <lineage>
        <taxon>Bacteria</taxon>
        <taxon>Pseudomonadati</taxon>
        <taxon>Thermodesulfobacteriota</taxon>
        <taxon>Desulfobacteria</taxon>
        <taxon>Desulfobacterales</taxon>
        <taxon>Desulfobacteraceae</taxon>
        <taxon>Desulfamplus</taxon>
    </lineage>
</organism>
<accession>A0A1W1HAS7</accession>
<dbReference type="STRING" id="1246637.MTBBW1_1890002"/>
<evidence type="ECO:0000313" key="1">
    <source>
        <dbReference type="EMBL" id="SLM29604.1"/>
    </source>
</evidence>
<dbReference type="Pfam" id="PF09505">
    <property type="entry name" value="Dimeth_Pyl"/>
    <property type="match status" value="1"/>
</dbReference>
<dbReference type="InterPro" id="IPR012653">
    <property type="entry name" value="Dimeth_MeTrfase_MtbB"/>
</dbReference>
<dbReference type="EMBL" id="FWEV01000100">
    <property type="protein sequence ID" value="SLM29604.1"/>
    <property type="molecule type" value="Genomic_DNA"/>
</dbReference>
<dbReference type="Proteomes" id="UP000191931">
    <property type="component" value="Unassembled WGS sequence"/>
</dbReference>
<dbReference type="GO" id="GO:0032259">
    <property type="term" value="P:methylation"/>
    <property type="evidence" value="ECO:0007669"/>
    <property type="project" value="UniProtKB-KW"/>
</dbReference>